<dbReference type="InterPro" id="IPR005119">
    <property type="entry name" value="LysR_subst-bd"/>
</dbReference>
<reference evidence="6 7" key="1">
    <citation type="submission" date="2019-02" db="EMBL/GenBank/DDBJ databases">
        <title>WGS of Pseudoxanthomonas species novum from clinical isolates.</title>
        <authorList>
            <person name="Bernier A.-M."/>
            <person name="Bernard K."/>
            <person name="Vachon A."/>
        </authorList>
    </citation>
    <scope>NUCLEOTIDE SEQUENCE [LARGE SCALE GENOMIC DNA]</scope>
    <source>
        <strain evidence="6 7">NML140781</strain>
    </source>
</reference>
<dbReference type="SUPFAM" id="SSF46785">
    <property type="entry name" value="Winged helix' DNA-binding domain"/>
    <property type="match status" value="1"/>
</dbReference>
<sequence length="292" mass="30784">MELRHIRYFLALVAEKNFTRAAEKVGIAQSPFSAQIRGLEREVGAQLFRRVPHGAELTAAGAAFLKGVEAMPTLAEHASLAARRAARGEEGALSIGFTASSAFNAIVPTAIRTFHTAYPAVEVRLEEANTTRLAVGLREGSLDAVFLRPGVLGLEDFELRPVAEEPLLAALPSSHPAAGDSEVTLAHLADDPLLLFPRLVGPTLYDTVIGAFRAAGIEPRLGQTAPQTTSIVSFVATGLGVALVPASMAQVAIAGVVFRPLADTALVIRLALATRRGETSPVVRNFLARALA</sequence>
<dbReference type="PROSITE" id="PS50931">
    <property type="entry name" value="HTH_LYSR"/>
    <property type="match status" value="1"/>
</dbReference>
<dbReference type="RefSeq" id="WP_130522517.1">
    <property type="nucleotide sequence ID" value="NZ_SHLZ01000001.1"/>
</dbReference>
<keyword evidence="4" id="KW-0804">Transcription</keyword>
<dbReference type="Gene3D" id="3.40.190.10">
    <property type="entry name" value="Periplasmic binding protein-like II"/>
    <property type="match status" value="2"/>
</dbReference>
<evidence type="ECO:0000259" key="5">
    <source>
        <dbReference type="PROSITE" id="PS50931"/>
    </source>
</evidence>
<comment type="similarity">
    <text evidence="1">Belongs to the LysR transcriptional regulatory family.</text>
</comment>
<evidence type="ECO:0000256" key="1">
    <source>
        <dbReference type="ARBA" id="ARBA00009437"/>
    </source>
</evidence>
<dbReference type="GO" id="GO:0003677">
    <property type="term" value="F:DNA binding"/>
    <property type="evidence" value="ECO:0007669"/>
    <property type="project" value="UniProtKB-KW"/>
</dbReference>
<dbReference type="InterPro" id="IPR036390">
    <property type="entry name" value="WH_DNA-bd_sf"/>
</dbReference>
<keyword evidence="2" id="KW-0805">Transcription regulation</keyword>
<dbReference type="Pfam" id="PF00126">
    <property type="entry name" value="HTH_1"/>
    <property type="match status" value="1"/>
</dbReference>
<proteinExistence type="inferred from homology"/>
<dbReference type="InterPro" id="IPR037410">
    <property type="entry name" value="BudR_PBP2"/>
</dbReference>
<dbReference type="FunFam" id="1.10.10.10:FF:000001">
    <property type="entry name" value="LysR family transcriptional regulator"/>
    <property type="match status" value="1"/>
</dbReference>
<dbReference type="GO" id="GO:0003700">
    <property type="term" value="F:DNA-binding transcription factor activity"/>
    <property type="evidence" value="ECO:0007669"/>
    <property type="project" value="InterPro"/>
</dbReference>
<evidence type="ECO:0000313" key="6">
    <source>
        <dbReference type="EMBL" id="TAA37545.1"/>
    </source>
</evidence>
<dbReference type="Pfam" id="PF03466">
    <property type="entry name" value="LysR_substrate"/>
    <property type="match status" value="1"/>
</dbReference>
<evidence type="ECO:0000256" key="4">
    <source>
        <dbReference type="ARBA" id="ARBA00023163"/>
    </source>
</evidence>
<evidence type="ECO:0000256" key="3">
    <source>
        <dbReference type="ARBA" id="ARBA00023125"/>
    </source>
</evidence>
<dbReference type="PANTHER" id="PTHR30346:SF30">
    <property type="entry name" value="SMALL NEUTRAL PROTEASE REGULATORY PROTEIN"/>
    <property type="match status" value="1"/>
</dbReference>
<protein>
    <submittedName>
        <fullName evidence="6">LysR family transcriptional regulator</fullName>
    </submittedName>
</protein>
<dbReference type="InterPro" id="IPR000847">
    <property type="entry name" value="LysR_HTH_N"/>
</dbReference>
<dbReference type="PANTHER" id="PTHR30346">
    <property type="entry name" value="TRANSCRIPTIONAL DUAL REGULATOR HCAR-RELATED"/>
    <property type="match status" value="1"/>
</dbReference>
<feature type="domain" description="HTH lysR-type" evidence="5">
    <location>
        <begin position="1"/>
        <end position="58"/>
    </location>
</feature>
<evidence type="ECO:0000313" key="7">
    <source>
        <dbReference type="Proteomes" id="UP000292087"/>
    </source>
</evidence>
<name>A0A4Q8LZU6_9GAMM</name>
<keyword evidence="3" id="KW-0238">DNA-binding</keyword>
<dbReference type="GO" id="GO:0032993">
    <property type="term" value="C:protein-DNA complex"/>
    <property type="evidence" value="ECO:0007669"/>
    <property type="project" value="TreeGrafter"/>
</dbReference>
<dbReference type="Proteomes" id="UP000292087">
    <property type="component" value="Unassembled WGS sequence"/>
</dbReference>
<dbReference type="AlphaFoldDB" id="A0A4Q8LZU6"/>
<dbReference type="SUPFAM" id="SSF53850">
    <property type="entry name" value="Periplasmic binding protein-like II"/>
    <property type="match status" value="1"/>
</dbReference>
<dbReference type="EMBL" id="SHMF01000001">
    <property type="protein sequence ID" value="TAA37545.1"/>
    <property type="molecule type" value="Genomic_DNA"/>
</dbReference>
<dbReference type="Gene3D" id="1.10.10.10">
    <property type="entry name" value="Winged helix-like DNA-binding domain superfamily/Winged helix DNA-binding domain"/>
    <property type="match status" value="1"/>
</dbReference>
<comment type="caution">
    <text evidence="6">The sequence shown here is derived from an EMBL/GenBank/DDBJ whole genome shotgun (WGS) entry which is preliminary data.</text>
</comment>
<organism evidence="6 7">
    <name type="scientific">Pseudoxanthomonas winnipegensis</name>
    <dbReference type="NCBI Taxonomy" id="2480810"/>
    <lineage>
        <taxon>Bacteria</taxon>
        <taxon>Pseudomonadati</taxon>
        <taxon>Pseudomonadota</taxon>
        <taxon>Gammaproteobacteria</taxon>
        <taxon>Lysobacterales</taxon>
        <taxon>Lysobacteraceae</taxon>
        <taxon>Pseudoxanthomonas</taxon>
    </lineage>
</organism>
<gene>
    <name evidence="6" type="ORF">EA656_02420</name>
</gene>
<dbReference type="PRINTS" id="PR00039">
    <property type="entry name" value="HTHLYSR"/>
</dbReference>
<dbReference type="CDD" id="cd08451">
    <property type="entry name" value="PBP2_BudR"/>
    <property type="match status" value="1"/>
</dbReference>
<evidence type="ECO:0000256" key="2">
    <source>
        <dbReference type="ARBA" id="ARBA00023015"/>
    </source>
</evidence>
<accession>A0A4Q8LZU6</accession>
<dbReference type="InterPro" id="IPR036388">
    <property type="entry name" value="WH-like_DNA-bd_sf"/>
</dbReference>